<dbReference type="Pfam" id="PF13041">
    <property type="entry name" value="PPR_2"/>
    <property type="match status" value="1"/>
</dbReference>
<dbReference type="InterPro" id="IPR002885">
    <property type="entry name" value="PPR_rpt"/>
</dbReference>
<sequence length="126" mass="14545">MLSGNRLWRVRRTRYSYNILGLVKKGEIEKAEEVLQSMIDRRVYPDIFAYNALIKGYVLTSDARKAFKTFNNLKKRGLIPSDISYASMFAVCSRTCSVIKYHTVSFLSLAKVCSDRLLFLIIIVYC</sequence>
<dbReference type="PROSITE" id="PS51375">
    <property type="entry name" value="PPR"/>
    <property type="match status" value="1"/>
</dbReference>
<dbReference type="NCBIfam" id="TIGR00756">
    <property type="entry name" value="PPR"/>
    <property type="match status" value="2"/>
</dbReference>
<dbReference type="Gene3D" id="1.25.40.10">
    <property type="entry name" value="Tetratricopeptide repeat domain"/>
    <property type="match status" value="1"/>
</dbReference>
<evidence type="ECO:0000256" key="2">
    <source>
        <dbReference type="PROSITE-ProRule" id="PRU00708"/>
    </source>
</evidence>
<reference evidence="4" key="1">
    <citation type="journal article" date="2010" name="Nature">
        <title>The Amphimedon queenslandica genome and the evolution of animal complexity.</title>
        <authorList>
            <person name="Srivastava M."/>
            <person name="Simakov O."/>
            <person name="Chapman J."/>
            <person name="Fahey B."/>
            <person name="Gauthier M.E."/>
            <person name="Mitros T."/>
            <person name="Richards G.S."/>
            <person name="Conaco C."/>
            <person name="Dacre M."/>
            <person name="Hellsten U."/>
            <person name="Larroux C."/>
            <person name="Putnam N.H."/>
            <person name="Stanke M."/>
            <person name="Adamska M."/>
            <person name="Darling A."/>
            <person name="Degnan S.M."/>
            <person name="Oakley T.H."/>
            <person name="Plachetzki D.C."/>
            <person name="Zhai Y."/>
            <person name="Adamski M."/>
            <person name="Calcino A."/>
            <person name="Cummins S.F."/>
            <person name="Goodstein D.M."/>
            <person name="Harris C."/>
            <person name="Jackson D.J."/>
            <person name="Leys S.P."/>
            <person name="Shu S."/>
            <person name="Woodcroft B.J."/>
            <person name="Vervoort M."/>
            <person name="Kosik K.S."/>
            <person name="Manning G."/>
            <person name="Degnan B.M."/>
            <person name="Rokhsar D.S."/>
        </authorList>
    </citation>
    <scope>NUCLEOTIDE SEQUENCE [LARGE SCALE GENOMIC DNA]</scope>
</reference>
<evidence type="ECO:0008006" key="5">
    <source>
        <dbReference type="Google" id="ProtNLM"/>
    </source>
</evidence>
<reference evidence="3" key="2">
    <citation type="submission" date="2024-06" db="UniProtKB">
        <authorList>
            <consortium name="EnsemblMetazoa"/>
        </authorList>
    </citation>
    <scope>IDENTIFICATION</scope>
</reference>
<dbReference type="EnsemblMetazoa" id="XM_019998565.1">
    <property type="protein sequence ID" value="XP_019854124.1"/>
    <property type="gene ID" value="LOC109583293"/>
</dbReference>
<evidence type="ECO:0000313" key="4">
    <source>
        <dbReference type="Proteomes" id="UP000007879"/>
    </source>
</evidence>
<keyword evidence="1" id="KW-0677">Repeat</keyword>
<dbReference type="Proteomes" id="UP000007879">
    <property type="component" value="Unassembled WGS sequence"/>
</dbReference>
<dbReference type="Pfam" id="PF01535">
    <property type="entry name" value="PPR"/>
    <property type="match status" value="1"/>
</dbReference>
<dbReference type="RefSeq" id="XP_019854124.1">
    <property type="nucleotide sequence ID" value="XM_019998565.1"/>
</dbReference>
<dbReference type="InterPro" id="IPR011990">
    <property type="entry name" value="TPR-like_helical_dom_sf"/>
</dbReference>
<keyword evidence="4" id="KW-1185">Reference proteome</keyword>
<organism evidence="3 4">
    <name type="scientific">Amphimedon queenslandica</name>
    <name type="common">Sponge</name>
    <dbReference type="NCBI Taxonomy" id="400682"/>
    <lineage>
        <taxon>Eukaryota</taxon>
        <taxon>Metazoa</taxon>
        <taxon>Porifera</taxon>
        <taxon>Demospongiae</taxon>
        <taxon>Heteroscleromorpha</taxon>
        <taxon>Haplosclerida</taxon>
        <taxon>Niphatidae</taxon>
        <taxon>Amphimedon</taxon>
    </lineage>
</organism>
<dbReference type="GeneID" id="109583293"/>
<proteinExistence type="predicted"/>
<dbReference type="AlphaFoldDB" id="A0AAN0JAW0"/>
<feature type="repeat" description="PPR" evidence="2">
    <location>
        <begin position="46"/>
        <end position="80"/>
    </location>
</feature>
<name>A0AAN0JAW0_AMPQE</name>
<evidence type="ECO:0000256" key="1">
    <source>
        <dbReference type="ARBA" id="ARBA00022737"/>
    </source>
</evidence>
<dbReference type="PANTHER" id="PTHR47941">
    <property type="entry name" value="PENTATRICOPEPTIDE REPEAT-CONTAINING PROTEIN 3, MITOCHONDRIAL"/>
    <property type="match status" value="1"/>
</dbReference>
<protein>
    <recommendedName>
        <fullName evidence="5">Pentacotripeptide-repeat region of PRORP domain-containing protein</fullName>
    </recommendedName>
</protein>
<evidence type="ECO:0000313" key="3">
    <source>
        <dbReference type="EnsemblMetazoa" id="XP_019854124.1"/>
    </source>
</evidence>
<dbReference type="KEGG" id="aqu:109583293"/>
<accession>A0AAN0JAW0</accession>